<proteinExistence type="predicted"/>
<feature type="coiled-coil region" evidence="1">
    <location>
        <begin position="48"/>
        <end position="75"/>
    </location>
</feature>
<reference evidence="2 3" key="1">
    <citation type="submission" date="2016-10" db="EMBL/GenBank/DDBJ databases">
        <authorList>
            <person name="de Groot N.N."/>
        </authorList>
    </citation>
    <scope>NUCLEOTIDE SEQUENCE [LARGE SCALE GENOMIC DNA]</scope>
    <source>
        <strain evidence="2 3">DSM 28286</strain>
    </source>
</reference>
<evidence type="ECO:0000256" key="1">
    <source>
        <dbReference type="SAM" id="Coils"/>
    </source>
</evidence>
<dbReference type="AlphaFoldDB" id="A0A1I5RC63"/>
<gene>
    <name evidence="2" type="ORF">SAMN05444277_101184</name>
</gene>
<sequence>MAKHNVRIKIPRNAEHLLQLANTVYSKHIADAEKSPLILLNDYNWKDNSQHMAQAQALQQQIRQTEEELDNLYRKRDMLLVPVNLTLKCSRDLLLGMYKANYKKLTEWGFEVDDTPKQKQPVTINQ</sequence>
<organism evidence="2 3">
    <name type="scientific">Parafilimonas terrae</name>
    <dbReference type="NCBI Taxonomy" id="1465490"/>
    <lineage>
        <taxon>Bacteria</taxon>
        <taxon>Pseudomonadati</taxon>
        <taxon>Bacteroidota</taxon>
        <taxon>Chitinophagia</taxon>
        <taxon>Chitinophagales</taxon>
        <taxon>Chitinophagaceae</taxon>
        <taxon>Parafilimonas</taxon>
    </lineage>
</organism>
<dbReference type="OrthoDB" id="1120100at2"/>
<evidence type="ECO:0000313" key="3">
    <source>
        <dbReference type="Proteomes" id="UP000199031"/>
    </source>
</evidence>
<dbReference type="EMBL" id="FOXQ01000001">
    <property type="protein sequence ID" value="SFP56113.1"/>
    <property type="molecule type" value="Genomic_DNA"/>
</dbReference>
<keyword evidence="3" id="KW-1185">Reference proteome</keyword>
<dbReference type="Proteomes" id="UP000199031">
    <property type="component" value="Unassembled WGS sequence"/>
</dbReference>
<accession>A0A1I5RC63</accession>
<evidence type="ECO:0000313" key="2">
    <source>
        <dbReference type="EMBL" id="SFP56113.1"/>
    </source>
</evidence>
<name>A0A1I5RC63_9BACT</name>
<protein>
    <submittedName>
        <fullName evidence="2">Uncharacterized protein</fullName>
    </submittedName>
</protein>
<keyword evidence="1" id="KW-0175">Coiled coil</keyword>
<dbReference type="RefSeq" id="WP_090653568.1">
    <property type="nucleotide sequence ID" value="NZ_FOXQ01000001.1"/>
</dbReference>